<feature type="domain" description="DNA mimic protein DMP19 C-terminal" evidence="1">
    <location>
        <begin position="40"/>
        <end position="126"/>
    </location>
</feature>
<name>A0A318J249_9BURK</name>
<keyword evidence="3" id="KW-1185">Reference proteome</keyword>
<evidence type="ECO:0000313" key="3">
    <source>
        <dbReference type="Proteomes" id="UP000247792"/>
    </source>
</evidence>
<proteinExistence type="predicted"/>
<dbReference type="EMBL" id="QJKB01000007">
    <property type="protein sequence ID" value="PXX41474.1"/>
    <property type="molecule type" value="Genomic_DNA"/>
</dbReference>
<sequence>MPTDKLQNAIDTELQSWLAITDSGDWQAIASTHAQQLPHLLAARFDYDISQGGFAQFLYNMRGHLLAQIEDMLIAARADIAHDYYVQAISLCLKNKADYQRFLASNYIEANPLKDQLQLLSVAYFGKRTDFKSEAHAFLVSGLPA</sequence>
<dbReference type="Pfam" id="PF14300">
    <property type="entry name" value="DMP19"/>
    <property type="match status" value="1"/>
</dbReference>
<organism evidence="2 3">
    <name type="scientific">Undibacterium pigrum</name>
    <dbReference type="NCBI Taxonomy" id="401470"/>
    <lineage>
        <taxon>Bacteria</taxon>
        <taxon>Pseudomonadati</taxon>
        <taxon>Pseudomonadota</taxon>
        <taxon>Betaproteobacteria</taxon>
        <taxon>Burkholderiales</taxon>
        <taxon>Oxalobacteraceae</taxon>
        <taxon>Undibacterium</taxon>
    </lineage>
</organism>
<comment type="caution">
    <text evidence="2">The sequence shown here is derived from an EMBL/GenBank/DDBJ whole genome shotgun (WGS) entry which is preliminary data.</text>
</comment>
<evidence type="ECO:0000259" key="1">
    <source>
        <dbReference type="Pfam" id="PF14300"/>
    </source>
</evidence>
<accession>A0A318J249</accession>
<evidence type="ECO:0000313" key="2">
    <source>
        <dbReference type="EMBL" id="PXX41474.1"/>
    </source>
</evidence>
<dbReference type="RefSeq" id="WP_110256706.1">
    <property type="nucleotide sequence ID" value="NZ_QJKB01000007.1"/>
</dbReference>
<reference evidence="2 3" key="1">
    <citation type="submission" date="2018-05" db="EMBL/GenBank/DDBJ databases">
        <title>Genomic Encyclopedia of Type Strains, Phase IV (KMG-IV): sequencing the most valuable type-strain genomes for metagenomic binning, comparative biology and taxonomic classification.</title>
        <authorList>
            <person name="Goeker M."/>
        </authorList>
    </citation>
    <scope>NUCLEOTIDE SEQUENCE [LARGE SCALE GENOMIC DNA]</scope>
    <source>
        <strain evidence="2 3">DSM 19792</strain>
    </source>
</reference>
<dbReference type="InterPro" id="IPR025402">
    <property type="entry name" value="DMP19_C"/>
</dbReference>
<dbReference type="OrthoDB" id="5740745at2"/>
<protein>
    <recommendedName>
        <fullName evidence="1">DNA mimic protein DMP19 C-terminal domain-containing protein</fullName>
    </recommendedName>
</protein>
<gene>
    <name evidence="2" type="ORF">DFR42_107125</name>
</gene>
<dbReference type="AlphaFoldDB" id="A0A318J249"/>
<dbReference type="Proteomes" id="UP000247792">
    <property type="component" value="Unassembled WGS sequence"/>
</dbReference>